<dbReference type="EMBL" id="ML178854">
    <property type="protein sequence ID" value="TFK96831.1"/>
    <property type="molecule type" value="Genomic_DNA"/>
</dbReference>
<name>A0A5C3Q4T4_9AGAR</name>
<accession>A0A5C3Q4T4</accession>
<organism evidence="1 2">
    <name type="scientific">Pterulicium gracile</name>
    <dbReference type="NCBI Taxonomy" id="1884261"/>
    <lineage>
        <taxon>Eukaryota</taxon>
        <taxon>Fungi</taxon>
        <taxon>Dikarya</taxon>
        <taxon>Basidiomycota</taxon>
        <taxon>Agaricomycotina</taxon>
        <taxon>Agaricomycetes</taxon>
        <taxon>Agaricomycetidae</taxon>
        <taxon>Agaricales</taxon>
        <taxon>Pleurotineae</taxon>
        <taxon>Pterulaceae</taxon>
        <taxon>Pterulicium</taxon>
    </lineage>
</organism>
<evidence type="ECO:0000313" key="1">
    <source>
        <dbReference type="EMBL" id="TFK96831.1"/>
    </source>
</evidence>
<gene>
    <name evidence="1" type="ORF">BDV98DRAFT_575490</name>
</gene>
<sequence length="149" mass="17349">MHRVLQDDVHVEAPLIVSKRNQLWLHYQVFAHLQRKDIRIDDDSVRCHIQPDTVREDQRERFVYVRCSSEAIADISFPIGFSMMCSTIWNSAVLPAWISLGIFHPLRIMPMGRKPLSAEPFRPSSVSISLSERERLVWTSILRLPRGSR</sequence>
<keyword evidence="2" id="KW-1185">Reference proteome</keyword>
<reference evidence="1 2" key="1">
    <citation type="journal article" date="2019" name="Nat. Ecol. Evol.">
        <title>Megaphylogeny resolves global patterns of mushroom evolution.</title>
        <authorList>
            <person name="Varga T."/>
            <person name="Krizsan K."/>
            <person name="Foldi C."/>
            <person name="Dima B."/>
            <person name="Sanchez-Garcia M."/>
            <person name="Sanchez-Ramirez S."/>
            <person name="Szollosi G.J."/>
            <person name="Szarkandi J.G."/>
            <person name="Papp V."/>
            <person name="Albert L."/>
            <person name="Andreopoulos W."/>
            <person name="Angelini C."/>
            <person name="Antonin V."/>
            <person name="Barry K.W."/>
            <person name="Bougher N.L."/>
            <person name="Buchanan P."/>
            <person name="Buyck B."/>
            <person name="Bense V."/>
            <person name="Catcheside P."/>
            <person name="Chovatia M."/>
            <person name="Cooper J."/>
            <person name="Damon W."/>
            <person name="Desjardin D."/>
            <person name="Finy P."/>
            <person name="Geml J."/>
            <person name="Haridas S."/>
            <person name="Hughes K."/>
            <person name="Justo A."/>
            <person name="Karasinski D."/>
            <person name="Kautmanova I."/>
            <person name="Kiss B."/>
            <person name="Kocsube S."/>
            <person name="Kotiranta H."/>
            <person name="LaButti K.M."/>
            <person name="Lechner B.E."/>
            <person name="Liimatainen K."/>
            <person name="Lipzen A."/>
            <person name="Lukacs Z."/>
            <person name="Mihaltcheva S."/>
            <person name="Morgado L.N."/>
            <person name="Niskanen T."/>
            <person name="Noordeloos M.E."/>
            <person name="Ohm R.A."/>
            <person name="Ortiz-Santana B."/>
            <person name="Ovrebo C."/>
            <person name="Racz N."/>
            <person name="Riley R."/>
            <person name="Savchenko A."/>
            <person name="Shiryaev A."/>
            <person name="Soop K."/>
            <person name="Spirin V."/>
            <person name="Szebenyi C."/>
            <person name="Tomsovsky M."/>
            <person name="Tulloss R.E."/>
            <person name="Uehling J."/>
            <person name="Grigoriev I.V."/>
            <person name="Vagvolgyi C."/>
            <person name="Papp T."/>
            <person name="Martin F.M."/>
            <person name="Miettinen O."/>
            <person name="Hibbett D.S."/>
            <person name="Nagy L.G."/>
        </authorList>
    </citation>
    <scope>NUCLEOTIDE SEQUENCE [LARGE SCALE GENOMIC DNA]</scope>
    <source>
        <strain evidence="1 2">CBS 309.79</strain>
    </source>
</reference>
<dbReference type="AlphaFoldDB" id="A0A5C3Q4T4"/>
<proteinExistence type="predicted"/>
<protein>
    <submittedName>
        <fullName evidence="1">Uncharacterized protein</fullName>
    </submittedName>
</protein>
<evidence type="ECO:0000313" key="2">
    <source>
        <dbReference type="Proteomes" id="UP000305067"/>
    </source>
</evidence>
<dbReference type="Proteomes" id="UP000305067">
    <property type="component" value="Unassembled WGS sequence"/>
</dbReference>